<accession>A0ABR1Y2G4</accession>
<feature type="compositionally biased region" description="Polar residues" evidence="1">
    <location>
        <begin position="275"/>
        <end position="284"/>
    </location>
</feature>
<feature type="transmembrane region" description="Helical" evidence="2">
    <location>
        <begin position="102"/>
        <end position="126"/>
    </location>
</feature>
<keyword evidence="2" id="KW-0812">Transmembrane</keyword>
<evidence type="ECO:0000313" key="3">
    <source>
        <dbReference type="EMBL" id="KAK8175320.1"/>
    </source>
</evidence>
<name>A0ABR1Y2G4_9PEZI</name>
<evidence type="ECO:0000313" key="4">
    <source>
        <dbReference type="Proteomes" id="UP001456524"/>
    </source>
</evidence>
<feature type="compositionally biased region" description="Low complexity" evidence="1">
    <location>
        <begin position="285"/>
        <end position="301"/>
    </location>
</feature>
<keyword evidence="2" id="KW-0472">Membrane</keyword>
<evidence type="ECO:0000256" key="1">
    <source>
        <dbReference type="SAM" id="MobiDB-lite"/>
    </source>
</evidence>
<keyword evidence="2" id="KW-1133">Transmembrane helix</keyword>
<feature type="compositionally biased region" description="Low complexity" evidence="1">
    <location>
        <begin position="328"/>
        <end position="379"/>
    </location>
</feature>
<reference evidence="3 4" key="1">
    <citation type="journal article" date="2022" name="G3 (Bethesda)">
        <title>Enemy or ally: a genomic approach to elucidate the lifestyle of Phyllosticta citrichinaensis.</title>
        <authorList>
            <person name="Buijs V.A."/>
            <person name="Groenewald J.Z."/>
            <person name="Haridas S."/>
            <person name="LaButti K.M."/>
            <person name="Lipzen A."/>
            <person name="Martin F.M."/>
            <person name="Barry K."/>
            <person name="Grigoriev I.V."/>
            <person name="Crous P.W."/>
            <person name="Seidl M.F."/>
        </authorList>
    </citation>
    <scope>NUCLEOTIDE SEQUENCE [LARGE SCALE GENOMIC DNA]</scope>
    <source>
        <strain evidence="3 4">CBS 129764</strain>
    </source>
</reference>
<dbReference type="Proteomes" id="UP001456524">
    <property type="component" value="Unassembled WGS sequence"/>
</dbReference>
<sequence length="408" mass="42380">MVAAEEREALGWFIAGLFPGNLAWRQSAGRNEFQRSKRSQSGGPKLVSDWADAALTWRWLNIPRPHYPPCSKAHFSPVLLLFSLTSFQYITRAAGTRFPLFLPLLSLQSPGAGLTIFIYTITICILRRPSSPTLYTPHCCTQKSFIPSGQRSPPEQKNKQIFFHPSTFQSINTSSNTRRQKMRANAILVSTAAALMAAAPVAALDSNKVAHHGGVAARAASSYQDNPDSFDADTMPQGYTYSGSSFATPTETPNYKTIVPSATATTGAATGTAAVNTPDSNGNKGTATTTSNNDNSNGAATHTPDVNSQSNGGTGTETASDKTKSSTDDSSSSGGMATKTKSSDSSSKTSDSSSSSSTSDSDSSSSSSGSSATPSASSTGAAVHAAGVQMGVLSGAVVGALGWLLAVF</sequence>
<dbReference type="EMBL" id="JBBWUH010000002">
    <property type="protein sequence ID" value="KAK8175320.1"/>
    <property type="molecule type" value="Genomic_DNA"/>
</dbReference>
<evidence type="ECO:0000256" key="2">
    <source>
        <dbReference type="SAM" id="Phobius"/>
    </source>
</evidence>
<keyword evidence="4" id="KW-1185">Reference proteome</keyword>
<proteinExistence type="predicted"/>
<feature type="region of interest" description="Disordered" evidence="1">
    <location>
        <begin position="271"/>
        <end position="382"/>
    </location>
</feature>
<gene>
    <name evidence="3" type="ORF">IWX90DRAFT_107055</name>
</gene>
<protein>
    <submittedName>
        <fullName evidence="3">Uncharacterized protein</fullName>
    </submittedName>
</protein>
<organism evidence="3 4">
    <name type="scientific">Phyllosticta citrichinensis</name>
    <dbReference type="NCBI Taxonomy" id="1130410"/>
    <lineage>
        <taxon>Eukaryota</taxon>
        <taxon>Fungi</taxon>
        <taxon>Dikarya</taxon>
        <taxon>Ascomycota</taxon>
        <taxon>Pezizomycotina</taxon>
        <taxon>Dothideomycetes</taxon>
        <taxon>Dothideomycetes incertae sedis</taxon>
        <taxon>Botryosphaeriales</taxon>
        <taxon>Phyllostictaceae</taxon>
        <taxon>Phyllosticta</taxon>
    </lineage>
</organism>
<comment type="caution">
    <text evidence="3">The sequence shown here is derived from an EMBL/GenBank/DDBJ whole genome shotgun (WGS) entry which is preliminary data.</text>
</comment>
<feature type="transmembrane region" description="Helical" evidence="2">
    <location>
        <begin position="184"/>
        <end position="204"/>
    </location>
</feature>